<evidence type="ECO:0000256" key="2">
    <source>
        <dbReference type="ARBA" id="ARBA00022705"/>
    </source>
</evidence>
<dbReference type="EMBL" id="JWZT01002857">
    <property type="protein sequence ID" value="KII68462.1"/>
    <property type="molecule type" value="Genomic_DNA"/>
</dbReference>
<dbReference type="OrthoDB" id="3763at2759"/>
<dbReference type="InterPro" id="IPR040663">
    <property type="entry name" value="DNA_pol_D_N"/>
</dbReference>
<accession>A0A0C2N3J3</accession>
<evidence type="ECO:0000313" key="5">
    <source>
        <dbReference type="Proteomes" id="UP000031668"/>
    </source>
</evidence>
<dbReference type="PANTHER" id="PTHR10416:SF0">
    <property type="entry name" value="DNA POLYMERASE DELTA SUBUNIT 2"/>
    <property type="match status" value="1"/>
</dbReference>
<dbReference type="Proteomes" id="UP000031668">
    <property type="component" value="Unassembled WGS sequence"/>
</dbReference>
<evidence type="ECO:0000256" key="1">
    <source>
        <dbReference type="ARBA" id="ARBA00006035"/>
    </source>
</evidence>
<feature type="domain" description="DNA polymerase delta subunit OB-fold" evidence="3">
    <location>
        <begin position="24"/>
        <end position="127"/>
    </location>
</feature>
<gene>
    <name evidence="4" type="ORF">RF11_10820</name>
</gene>
<keyword evidence="2" id="KW-0235">DNA replication</keyword>
<evidence type="ECO:0000313" key="4">
    <source>
        <dbReference type="EMBL" id="KII68462.1"/>
    </source>
</evidence>
<reference evidence="4 5" key="1">
    <citation type="journal article" date="2014" name="Genome Biol. Evol.">
        <title>The genome of the myxosporean Thelohanellus kitauei shows adaptations to nutrient acquisition within its fish host.</title>
        <authorList>
            <person name="Yang Y."/>
            <person name="Xiong J."/>
            <person name="Zhou Z."/>
            <person name="Huo F."/>
            <person name="Miao W."/>
            <person name="Ran C."/>
            <person name="Liu Y."/>
            <person name="Zhang J."/>
            <person name="Feng J."/>
            <person name="Wang M."/>
            <person name="Wang M."/>
            <person name="Wang L."/>
            <person name="Yao B."/>
        </authorList>
    </citation>
    <scope>NUCLEOTIDE SEQUENCE [LARGE SCALE GENOMIC DNA]</scope>
    <source>
        <strain evidence="4">Wuqing</strain>
    </source>
</reference>
<name>A0A0C2N3J3_THEKT</name>
<sequence length="156" mass="18201">MSGTTSCVVISNNFLVSRSEICGQYNKLYINRLNRLRPRLHERVKDVWGMESKNLSKLAEGEREAIVGVLYKHMKLQHTALKEIEQKLKMESIEYLENYTSEDDHVYIDDEYQRLELLNFPDVQEVVSELLFYTPITVETIILILIETGAPDILQH</sequence>
<keyword evidence="5" id="KW-1185">Reference proteome</keyword>
<dbReference type="PANTHER" id="PTHR10416">
    <property type="entry name" value="DNA POLYMERASE DELTA SUBUNIT 2"/>
    <property type="match status" value="1"/>
</dbReference>
<dbReference type="OMA" id="NESCIII"/>
<comment type="caution">
    <text evidence="4">The sequence shown here is derived from an EMBL/GenBank/DDBJ whole genome shotgun (WGS) entry which is preliminary data.</text>
</comment>
<comment type="similarity">
    <text evidence="1">Belongs to the DNA polymerase delta/II small subunit family.</text>
</comment>
<protein>
    <submittedName>
        <fullName evidence="4">DNA polymerase delta subunit 2</fullName>
    </submittedName>
</protein>
<proteinExistence type="inferred from homology"/>
<organism evidence="4 5">
    <name type="scientific">Thelohanellus kitauei</name>
    <name type="common">Myxosporean</name>
    <dbReference type="NCBI Taxonomy" id="669202"/>
    <lineage>
        <taxon>Eukaryota</taxon>
        <taxon>Metazoa</taxon>
        <taxon>Cnidaria</taxon>
        <taxon>Myxozoa</taxon>
        <taxon>Myxosporea</taxon>
        <taxon>Bivalvulida</taxon>
        <taxon>Platysporina</taxon>
        <taxon>Myxobolidae</taxon>
        <taxon>Thelohanellus</taxon>
    </lineage>
</organism>
<dbReference type="GO" id="GO:0006271">
    <property type="term" value="P:DNA strand elongation involved in DNA replication"/>
    <property type="evidence" value="ECO:0007669"/>
    <property type="project" value="TreeGrafter"/>
</dbReference>
<dbReference type="Gene3D" id="2.40.50.430">
    <property type="match status" value="1"/>
</dbReference>
<dbReference type="InterPro" id="IPR024826">
    <property type="entry name" value="DNA_pol_delta/II_ssu"/>
</dbReference>
<dbReference type="Pfam" id="PF18018">
    <property type="entry name" value="DNA_pol_D_N"/>
    <property type="match status" value="1"/>
</dbReference>
<dbReference type="GO" id="GO:0043625">
    <property type="term" value="C:delta DNA polymerase complex"/>
    <property type="evidence" value="ECO:0007669"/>
    <property type="project" value="TreeGrafter"/>
</dbReference>
<dbReference type="AlphaFoldDB" id="A0A0C2N3J3"/>
<evidence type="ECO:0000259" key="3">
    <source>
        <dbReference type="Pfam" id="PF18018"/>
    </source>
</evidence>